<reference evidence="7" key="1">
    <citation type="submission" date="2022-07" db="EMBL/GenBank/DDBJ databases">
        <title>Phylogenomic reconstructions and comparative analyses of Kickxellomycotina fungi.</title>
        <authorList>
            <person name="Reynolds N.K."/>
            <person name="Stajich J.E."/>
            <person name="Barry K."/>
            <person name="Grigoriev I.V."/>
            <person name="Crous P."/>
            <person name="Smith M.E."/>
        </authorList>
    </citation>
    <scope>NUCLEOTIDE SEQUENCE</scope>
    <source>
        <strain evidence="7">RSA 861</strain>
    </source>
</reference>
<feature type="region of interest" description="Disordered" evidence="4">
    <location>
        <begin position="766"/>
        <end position="786"/>
    </location>
</feature>
<dbReference type="InterPro" id="IPR027073">
    <property type="entry name" value="5_3_exoribonuclease"/>
</dbReference>
<organism evidence="7 8">
    <name type="scientific">Tieghemiomyces parasiticus</name>
    <dbReference type="NCBI Taxonomy" id="78921"/>
    <lineage>
        <taxon>Eukaryota</taxon>
        <taxon>Fungi</taxon>
        <taxon>Fungi incertae sedis</taxon>
        <taxon>Zoopagomycota</taxon>
        <taxon>Kickxellomycotina</taxon>
        <taxon>Dimargaritomycetes</taxon>
        <taxon>Dimargaritales</taxon>
        <taxon>Dimargaritaceae</taxon>
        <taxon>Tieghemiomyces</taxon>
    </lineage>
</organism>
<proteinExistence type="predicted"/>
<feature type="domain" description="Xrn1 N-terminal" evidence="5">
    <location>
        <begin position="1"/>
        <end position="238"/>
    </location>
</feature>
<dbReference type="GO" id="GO:0004534">
    <property type="term" value="F:5'-3' RNA exonuclease activity"/>
    <property type="evidence" value="ECO:0007669"/>
    <property type="project" value="UniProtKB-ARBA"/>
</dbReference>
<dbReference type="PANTHER" id="PTHR12341">
    <property type="entry name" value="5'-&gt;3' EXORIBONUCLEASE"/>
    <property type="match status" value="1"/>
</dbReference>
<sequence>MGIRGFYNWLRQNYGKTLVDLPDVALDEAGKPVFGDPSSPAPCGVSVDNLYVDTNSVVVNCFDLAKKNDNVGLCQAIFDQLDYIVAMARPRRLLYLALDGVVPRAKVNHQRSLRFQASHKMFALNPQNHGTGVNSRESTKVPGLLAPGTTLMVTIGEALRYYVAERLNSRPEWAGLEVIISDAAVPGEGENKIAGFIRQQQISPGYDPTTCHAICGSDADLILLALATHNPNLILLREVHNSFLSDMNPNGDTYDDVEEEDRLRPRVQSAQSQSQAKRQYPQYQRLAIAALREFLGGVLYHYPQQLPNFQTDRAIDDWIFLCCLLGNDFIPSLPALVVQRNAVSLLMKFWQEVYHRRQTYLTRANGEVDLVFLEEILAKIAKFEVAQIPRLFREDLDQYATKKYGKPLRLVWAHNPNLEFPGHPLPVGAKSEVEPAPADANRKSPLVPDVKIPATKPTVVAAVADEDGWLKCQLEPEPEEPGPFARLDETHRKELGREWYYRTRFREIKDGPTFFKALSRAYLKGLCWVYQSFYVDCPSWTWYYPYYYAPLAQDLRGMFKFTVTFDLGKPLPPLAQLMAALPPNTRSHLPRALANLMIDPQSPLIAYYPERFSMDQNGPVMNANGAVLLPFIDLARLDQALTAVYPSLTEEERQRNTLGAPCLITGPASPQVGSLRKLYAKEPDPTKRRPLKPEGGGYLAGRISRDPAYTSGMTINFPLPSSAGTPTPPPLLPSVVGDRSMRAIYHPLSSKAAAKAEARIGAQDQVMVSPPTGGGTPGGEELPTRHSPAKPVVDLVDIVAAQDAFRNPNAPQGLKAPTGLFGRGKRSQTGRGGMGIESGHGGLGRGGLRGSRGQ</sequence>
<feature type="compositionally biased region" description="Gly residues" evidence="4">
    <location>
        <begin position="830"/>
        <end position="854"/>
    </location>
</feature>
<dbReference type="OrthoDB" id="372487at2759"/>
<evidence type="ECO:0000259" key="5">
    <source>
        <dbReference type="Pfam" id="PF03159"/>
    </source>
</evidence>
<keyword evidence="1" id="KW-0540">Nuclease</keyword>
<dbReference type="EMBL" id="JANBPT010001844">
    <property type="protein sequence ID" value="KAJ1904867.1"/>
    <property type="molecule type" value="Genomic_DNA"/>
</dbReference>
<dbReference type="GO" id="GO:0003723">
    <property type="term" value="F:RNA binding"/>
    <property type="evidence" value="ECO:0007669"/>
    <property type="project" value="TreeGrafter"/>
</dbReference>
<evidence type="ECO:0000259" key="6">
    <source>
        <dbReference type="Pfam" id="PF17846"/>
    </source>
</evidence>
<dbReference type="Gene3D" id="3.40.50.12390">
    <property type="match status" value="2"/>
</dbReference>
<dbReference type="AlphaFoldDB" id="A0A9W8DKN7"/>
<dbReference type="InterPro" id="IPR041412">
    <property type="entry name" value="Xrn1_helical"/>
</dbReference>
<dbReference type="Gene3D" id="1.25.40.1050">
    <property type="match status" value="1"/>
</dbReference>
<accession>A0A9W8DKN7</accession>
<evidence type="ECO:0000256" key="2">
    <source>
        <dbReference type="ARBA" id="ARBA00022801"/>
    </source>
</evidence>
<evidence type="ECO:0000313" key="7">
    <source>
        <dbReference type="EMBL" id="KAJ1904867.1"/>
    </source>
</evidence>
<comment type="caution">
    <text evidence="7">The sequence shown here is derived from an EMBL/GenBank/DDBJ whole genome shotgun (WGS) entry which is preliminary data.</text>
</comment>
<dbReference type="GO" id="GO:0000956">
    <property type="term" value="P:nuclear-transcribed mRNA catabolic process"/>
    <property type="evidence" value="ECO:0007669"/>
    <property type="project" value="TreeGrafter"/>
</dbReference>
<evidence type="ECO:0000256" key="4">
    <source>
        <dbReference type="SAM" id="MobiDB-lite"/>
    </source>
</evidence>
<evidence type="ECO:0000256" key="1">
    <source>
        <dbReference type="ARBA" id="ARBA00022722"/>
    </source>
</evidence>
<name>A0A9W8DKN7_9FUNG</name>
<dbReference type="InterPro" id="IPR004859">
    <property type="entry name" value="Xrn1_N"/>
</dbReference>
<gene>
    <name evidence="7" type="primary">XRN2_3</name>
    <name evidence="7" type="ORF">IWQ60_012381</name>
</gene>
<keyword evidence="2" id="KW-0378">Hydrolase</keyword>
<dbReference type="Pfam" id="PF17846">
    <property type="entry name" value="XRN_M"/>
    <property type="match status" value="1"/>
</dbReference>
<feature type="domain" description="Xrn1 helical" evidence="6">
    <location>
        <begin position="309"/>
        <end position="687"/>
    </location>
</feature>
<dbReference type="Pfam" id="PF03159">
    <property type="entry name" value="XRN_N"/>
    <property type="match status" value="1"/>
</dbReference>
<evidence type="ECO:0000313" key="8">
    <source>
        <dbReference type="Proteomes" id="UP001150569"/>
    </source>
</evidence>
<keyword evidence="3" id="KW-0269">Exonuclease</keyword>
<feature type="region of interest" description="Disordered" evidence="4">
    <location>
        <begin position="807"/>
        <end position="854"/>
    </location>
</feature>
<dbReference type="CDD" id="cd18673">
    <property type="entry name" value="PIN_XRN1-2-like"/>
    <property type="match status" value="1"/>
</dbReference>
<dbReference type="GO" id="GO:0005634">
    <property type="term" value="C:nucleus"/>
    <property type="evidence" value="ECO:0007669"/>
    <property type="project" value="TreeGrafter"/>
</dbReference>
<protein>
    <submittedName>
        <fullName evidence="7">5'-3' exoribonuclease 2</fullName>
    </submittedName>
</protein>
<keyword evidence="8" id="KW-1185">Reference proteome</keyword>
<dbReference type="Proteomes" id="UP001150569">
    <property type="component" value="Unassembled WGS sequence"/>
</dbReference>
<evidence type="ECO:0000256" key="3">
    <source>
        <dbReference type="ARBA" id="ARBA00022839"/>
    </source>
</evidence>
<feature type="non-terminal residue" evidence="7">
    <location>
        <position position="854"/>
    </location>
</feature>